<name>A0AAN9JAV6_CLITE</name>
<dbReference type="AlphaFoldDB" id="A0AAN9JAV6"/>
<comment type="caution">
    <text evidence="1">The sequence shown here is derived from an EMBL/GenBank/DDBJ whole genome shotgun (WGS) entry which is preliminary data.</text>
</comment>
<proteinExistence type="predicted"/>
<keyword evidence="2" id="KW-1185">Reference proteome</keyword>
<organism evidence="1 2">
    <name type="scientific">Clitoria ternatea</name>
    <name type="common">Butterfly pea</name>
    <dbReference type="NCBI Taxonomy" id="43366"/>
    <lineage>
        <taxon>Eukaryota</taxon>
        <taxon>Viridiplantae</taxon>
        <taxon>Streptophyta</taxon>
        <taxon>Embryophyta</taxon>
        <taxon>Tracheophyta</taxon>
        <taxon>Spermatophyta</taxon>
        <taxon>Magnoliopsida</taxon>
        <taxon>eudicotyledons</taxon>
        <taxon>Gunneridae</taxon>
        <taxon>Pentapetalae</taxon>
        <taxon>rosids</taxon>
        <taxon>fabids</taxon>
        <taxon>Fabales</taxon>
        <taxon>Fabaceae</taxon>
        <taxon>Papilionoideae</taxon>
        <taxon>50 kb inversion clade</taxon>
        <taxon>NPAAA clade</taxon>
        <taxon>indigoferoid/millettioid clade</taxon>
        <taxon>Phaseoleae</taxon>
        <taxon>Clitoria</taxon>
    </lineage>
</organism>
<sequence length="106" mass="12638">MMLHYNSWVHMKTFLLNDKYMCKSVKRDLEMKHALKYEQVGPNFALFDSLTHTMKYKQNLACQVHVWSNNAWCKISSSESDLLHHCFNWPDCAAYYNIVLSHLMYV</sequence>
<evidence type="ECO:0000313" key="1">
    <source>
        <dbReference type="EMBL" id="KAK7295403.1"/>
    </source>
</evidence>
<reference evidence="1 2" key="1">
    <citation type="submission" date="2024-01" db="EMBL/GenBank/DDBJ databases">
        <title>The genomes of 5 underutilized Papilionoideae crops provide insights into root nodulation and disease resistance.</title>
        <authorList>
            <person name="Yuan L."/>
        </authorList>
    </citation>
    <scope>NUCLEOTIDE SEQUENCE [LARGE SCALE GENOMIC DNA]</scope>
    <source>
        <strain evidence="1">LY-2023</strain>
        <tissue evidence="1">Leaf</tissue>
    </source>
</reference>
<dbReference type="Proteomes" id="UP001359559">
    <property type="component" value="Unassembled WGS sequence"/>
</dbReference>
<accession>A0AAN9JAV6</accession>
<protein>
    <submittedName>
        <fullName evidence="1">Uncharacterized protein</fullName>
    </submittedName>
</protein>
<dbReference type="EMBL" id="JAYKXN010000004">
    <property type="protein sequence ID" value="KAK7295403.1"/>
    <property type="molecule type" value="Genomic_DNA"/>
</dbReference>
<gene>
    <name evidence="1" type="ORF">RJT34_18310</name>
</gene>
<evidence type="ECO:0000313" key="2">
    <source>
        <dbReference type="Proteomes" id="UP001359559"/>
    </source>
</evidence>